<evidence type="ECO:0000256" key="6">
    <source>
        <dbReference type="SAM" id="MobiDB-lite"/>
    </source>
</evidence>
<evidence type="ECO:0000313" key="12">
    <source>
        <dbReference type="Proteomes" id="UP000317365"/>
    </source>
</evidence>
<dbReference type="PROSITE" id="PS00588">
    <property type="entry name" value="FLAGELLA_BB_ROD"/>
    <property type="match status" value="1"/>
</dbReference>
<reference evidence="12" key="2">
    <citation type="journal article" date="2020" name="Int. J. Syst. Evol. Microbiol.">
        <title>Genomic insights into a novel species Rhodoferax aquaticus sp. nov., isolated from freshwater.</title>
        <authorList>
            <person name="Li T."/>
            <person name="Zhuo Y."/>
            <person name="Jin C.Z."/>
            <person name="Wu X."/>
            <person name="Ko S.R."/>
            <person name="Jin F.J."/>
            <person name="Ahn C.Y."/>
            <person name="Oh H.M."/>
            <person name="Lee H.G."/>
            <person name="Jin L."/>
        </authorList>
    </citation>
    <scope>NUCLEOTIDE SEQUENCE [LARGE SCALE GENOMIC DNA]</scope>
    <source>
        <strain evidence="12">Gr-4</strain>
    </source>
</reference>
<keyword evidence="12" id="KW-1185">Reference proteome</keyword>
<dbReference type="InterPro" id="IPR019776">
    <property type="entry name" value="Flagellar_basal_body_rod_CS"/>
</dbReference>
<dbReference type="InterPro" id="IPR010930">
    <property type="entry name" value="Flg_bb/hook_C_dom"/>
</dbReference>
<name>A0A515ETY3_9BURK</name>
<accession>A0A515ETY3</accession>
<dbReference type="PANTHER" id="PTHR30435:SF1">
    <property type="entry name" value="FLAGELLAR HOOK PROTEIN FLGE"/>
    <property type="match status" value="1"/>
</dbReference>
<dbReference type="InterPro" id="IPR053967">
    <property type="entry name" value="LlgE_F_G-like_D1"/>
</dbReference>
<feature type="domain" description="Flagellar hook protein FlgE/F/G-like D1" evidence="10">
    <location>
        <begin position="85"/>
        <end position="146"/>
    </location>
</feature>
<feature type="compositionally biased region" description="Polar residues" evidence="6">
    <location>
        <begin position="361"/>
        <end position="370"/>
    </location>
</feature>
<comment type="subcellular location">
    <subcellularLocation>
        <location evidence="1 5">Bacterial flagellum basal body</location>
    </subcellularLocation>
</comment>
<gene>
    <name evidence="11" type="ORF">EXZ61_19175</name>
</gene>
<dbReference type="AlphaFoldDB" id="A0A515ETY3"/>
<feature type="domain" description="Flagellar basal-body/hook protein C-terminal" evidence="8">
    <location>
        <begin position="381"/>
        <end position="425"/>
    </location>
</feature>
<feature type="region of interest" description="Disordered" evidence="6">
    <location>
        <begin position="361"/>
        <end position="381"/>
    </location>
</feature>
<dbReference type="Pfam" id="PF07559">
    <property type="entry name" value="FlgE_D2"/>
    <property type="match status" value="1"/>
</dbReference>
<evidence type="ECO:0000259" key="9">
    <source>
        <dbReference type="Pfam" id="PF07559"/>
    </source>
</evidence>
<dbReference type="InterPro" id="IPR011491">
    <property type="entry name" value="FlgE_D2"/>
</dbReference>
<keyword evidence="11" id="KW-0969">Cilium</keyword>
<reference evidence="12" key="1">
    <citation type="submission" date="2019-02" db="EMBL/GenBank/DDBJ databases">
        <title>Complete genome sequence of Rhodoferax sp. Gr-4.</title>
        <authorList>
            <person name="Jin L."/>
        </authorList>
    </citation>
    <scope>NUCLEOTIDE SEQUENCE [LARGE SCALE GENOMIC DNA]</scope>
    <source>
        <strain evidence="12">Gr-4</strain>
    </source>
</reference>
<feature type="domain" description="Flagellar basal body rod protein N-terminal" evidence="7">
    <location>
        <begin position="3"/>
        <end position="31"/>
    </location>
</feature>
<proteinExistence type="inferred from homology"/>
<sequence length="426" mass="43691">MSFQTGLSGLNASGKRLDVIGNNIANANTVGMKVSRVEFNELVASALGPSGGGGAGGGIGVAVGAVSQQFSQGTINITGNSLDVAINGGGFYQITQKDGSPAYTRDGQFKLTNTGAIVTNSGANLMGYPTTLLGVTTSTTIQKLTVPTGAPIPAKATTAVSAEFNLDSRAAIAATATPPVPIGTYGTTLTGYDSQGVPVPIDLYFTKVGADKWDIYMPDPLSTTTTPLPPKAVTGLNAVPPSPSVSFDINGKITAPLTPIDIKLYSQNPNVNLASTPPGQFTATLDIKTASQYGTPFAVSSLTQDGYTAGNLTAVTINDQGVLTTQYSNGQTQARGKISLADFRNVQGLVPIGAGAWTESAASGQPIQGSPGTGNFGKLRSGATEDSNVDLTAQLIDMMTAQRDYQANAQTIKTQDQTLSTLVNLR</sequence>
<evidence type="ECO:0000256" key="4">
    <source>
        <dbReference type="ARBA" id="ARBA00023143"/>
    </source>
</evidence>
<dbReference type="GO" id="GO:0009425">
    <property type="term" value="C:bacterial-type flagellum basal body"/>
    <property type="evidence" value="ECO:0007669"/>
    <property type="project" value="UniProtKB-SubCell"/>
</dbReference>
<dbReference type="Pfam" id="PF00460">
    <property type="entry name" value="Flg_bb_rod"/>
    <property type="match status" value="1"/>
</dbReference>
<keyword evidence="11" id="KW-0282">Flagellum</keyword>
<evidence type="ECO:0000256" key="3">
    <source>
        <dbReference type="ARBA" id="ARBA00019015"/>
    </source>
</evidence>
<keyword evidence="4 5" id="KW-0975">Bacterial flagellum</keyword>
<protein>
    <recommendedName>
        <fullName evidence="3 5">Flagellar hook protein FlgE</fullName>
    </recommendedName>
</protein>
<organism evidence="11 12">
    <name type="scientific">Rhodoferax aquaticus</name>
    <dbReference type="NCBI Taxonomy" id="2527691"/>
    <lineage>
        <taxon>Bacteria</taxon>
        <taxon>Pseudomonadati</taxon>
        <taxon>Pseudomonadota</taxon>
        <taxon>Betaproteobacteria</taxon>
        <taxon>Burkholderiales</taxon>
        <taxon>Comamonadaceae</taxon>
        <taxon>Rhodoferax</taxon>
    </lineage>
</organism>
<evidence type="ECO:0000256" key="2">
    <source>
        <dbReference type="ARBA" id="ARBA00009677"/>
    </source>
</evidence>
<evidence type="ECO:0000259" key="8">
    <source>
        <dbReference type="Pfam" id="PF06429"/>
    </source>
</evidence>
<dbReference type="Pfam" id="PF06429">
    <property type="entry name" value="Flg_bbr_C"/>
    <property type="match status" value="1"/>
</dbReference>
<dbReference type="RefSeq" id="WP_142813434.1">
    <property type="nucleotide sequence ID" value="NZ_CP036282.1"/>
</dbReference>
<feature type="domain" description="Flagellar hook protein FlgE D2" evidence="9">
    <location>
        <begin position="165"/>
        <end position="307"/>
    </location>
</feature>
<evidence type="ECO:0000259" key="10">
    <source>
        <dbReference type="Pfam" id="PF22692"/>
    </source>
</evidence>
<dbReference type="Pfam" id="PF22692">
    <property type="entry name" value="LlgE_F_G_D1"/>
    <property type="match status" value="1"/>
</dbReference>
<dbReference type="Gene3D" id="2.60.98.20">
    <property type="entry name" value="Flagellar hook protein FlgE"/>
    <property type="match status" value="1"/>
</dbReference>
<dbReference type="InterPro" id="IPR001444">
    <property type="entry name" value="Flag_bb_rod_N"/>
</dbReference>
<dbReference type="InterPro" id="IPR037925">
    <property type="entry name" value="FlgE/F/G-like"/>
</dbReference>
<evidence type="ECO:0000259" key="7">
    <source>
        <dbReference type="Pfam" id="PF00460"/>
    </source>
</evidence>
<keyword evidence="11" id="KW-0966">Cell projection</keyword>
<dbReference type="PANTHER" id="PTHR30435">
    <property type="entry name" value="FLAGELLAR PROTEIN"/>
    <property type="match status" value="1"/>
</dbReference>
<comment type="function">
    <text evidence="5">A flexible structure which links the flagellar filament to the drive apparatus in the basal body.</text>
</comment>
<dbReference type="Proteomes" id="UP000317365">
    <property type="component" value="Chromosome"/>
</dbReference>
<dbReference type="GO" id="GO:0071978">
    <property type="term" value="P:bacterial-type flagellum-dependent swarming motility"/>
    <property type="evidence" value="ECO:0007669"/>
    <property type="project" value="TreeGrafter"/>
</dbReference>
<dbReference type="NCBIfam" id="NF004238">
    <property type="entry name" value="PRK05682.1-1"/>
    <property type="match status" value="1"/>
</dbReference>
<evidence type="ECO:0000256" key="5">
    <source>
        <dbReference type="RuleBase" id="RU362116"/>
    </source>
</evidence>
<dbReference type="NCBIfam" id="TIGR03506">
    <property type="entry name" value="FlgEFG_subfam"/>
    <property type="match status" value="1"/>
</dbReference>
<comment type="similarity">
    <text evidence="2 5">Belongs to the flagella basal body rod proteins family.</text>
</comment>
<dbReference type="InterPro" id="IPR037058">
    <property type="entry name" value="Falgellar_hook_FlgE_sf"/>
</dbReference>
<dbReference type="KEGG" id="rhg:EXZ61_19175"/>
<dbReference type="GO" id="GO:0009424">
    <property type="term" value="C:bacterial-type flagellum hook"/>
    <property type="evidence" value="ECO:0007669"/>
    <property type="project" value="TreeGrafter"/>
</dbReference>
<dbReference type="SUPFAM" id="SSF117143">
    <property type="entry name" value="Flagellar hook protein flgE"/>
    <property type="match status" value="1"/>
</dbReference>
<evidence type="ECO:0000256" key="1">
    <source>
        <dbReference type="ARBA" id="ARBA00004117"/>
    </source>
</evidence>
<dbReference type="GO" id="GO:0005829">
    <property type="term" value="C:cytosol"/>
    <property type="evidence" value="ECO:0007669"/>
    <property type="project" value="TreeGrafter"/>
</dbReference>
<evidence type="ECO:0000313" key="11">
    <source>
        <dbReference type="EMBL" id="QDL56111.1"/>
    </source>
</evidence>
<dbReference type="EMBL" id="CP036282">
    <property type="protein sequence ID" value="QDL56111.1"/>
    <property type="molecule type" value="Genomic_DNA"/>
</dbReference>
<dbReference type="InterPro" id="IPR020013">
    <property type="entry name" value="Flagellar_FlgE/F/G"/>
</dbReference>